<accession>A0A1I8I5V9</accession>
<organism evidence="3 5">
    <name type="scientific">Macrostomum lignano</name>
    <dbReference type="NCBI Taxonomy" id="282301"/>
    <lineage>
        <taxon>Eukaryota</taxon>
        <taxon>Metazoa</taxon>
        <taxon>Spiralia</taxon>
        <taxon>Lophotrochozoa</taxon>
        <taxon>Platyhelminthes</taxon>
        <taxon>Rhabditophora</taxon>
        <taxon>Macrostomorpha</taxon>
        <taxon>Macrostomida</taxon>
        <taxon>Macrostomidae</taxon>
        <taxon>Macrostomum</taxon>
    </lineage>
</organism>
<dbReference type="CDD" id="cd00063">
    <property type="entry name" value="FN3"/>
    <property type="match status" value="1"/>
</dbReference>
<feature type="compositionally biased region" description="Polar residues" evidence="1">
    <location>
        <begin position="1"/>
        <end position="10"/>
    </location>
</feature>
<feature type="domain" description="Fibronectin type-III" evidence="2">
    <location>
        <begin position="365"/>
        <end position="461"/>
    </location>
</feature>
<dbReference type="SUPFAM" id="SSF49265">
    <property type="entry name" value="Fibronectin type III"/>
    <property type="match status" value="1"/>
</dbReference>
<dbReference type="InterPro" id="IPR036116">
    <property type="entry name" value="FN3_sf"/>
</dbReference>
<feature type="region of interest" description="Disordered" evidence="1">
    <location>
        <begin position="215"/>
        <end position="250"/>
    </location>
</feature>
<name>A0A1I8I5V9_9PLAT</name>
<dbReference type="InterPro" id="IPR013783">
    <property type="entry name" value="Ig-like_fold"/>
</dbReference>
<dbReference type="InterPro" id="IPR003961">
    <property type="entry name" value="FN3_dom"/>
</dbReference>
<feature type="compositionally biased region" description="Polar residues" evidence="1">
    <location>
        <begin position="121"/>
        <end position="130"/>
    </location>
</feature>
<evidence type="ECO:0000313" key="5">
    <source>
        <dbReference type="WBParaSite" id="maker-uti_cns_0010051-snap-gene-0.2-mRNA-1"/>
    </source>
</evidence>
<feature type="compositionally biased region" description="Basic residues" evidence="1">
    <location>
        <begin position="32"/>
        <end position="45"/>
    </location>
</feature>
<dbReference type="Proteomes" id="UP000095280">
    <property type="component" value="Unplaced"/>
</dbReference>
<sequence>RHCSAMQQPPASGAPQQRLQQQQQQQQQQPRPRQHQHRPLRHHQRSSSLTRRSCNVDPTSKLTTATQQQQQRQPPWFPSSWELMQLNGMTANAAAWTGSARQEGAASINTTGSARQAGAASINTTGSARENGSYDLRSGHATGSANQAVDFNLRSVVVAPSDITGSAAGSARQNGSYNPRSVATAFEISGSATGSATGSVNHDVELNLRSVAVAPSGSSTGSATGSVAGSGSSSTRQHSRRPVPGRTEAPAVTTTLQEDARRLFEAVESNDASAVGEILSRRPHLAGCTNELQLCPLELAMLLDHRASAAALQSANNQEASAAGANNPRPLDGMERHLSRLADQTGSEAAATLLSCLRLLQPPNPPSSVSVEAVSADAVQVTLLTDVAMLAPTAALFRVDWRQPDVGADWSSREVAIRQPSVSCLISGLASGLPVSVRVSAFGLAGWSRFAYADEGDVVPSAWWQADAAEAAASDRPMAPPPLAAVSQLRVSLNSELAAWLKDRGVQDGDEPNGVEHHSSLHHRAGGLRRLFASFAGLGDSKLTRRPKPDRLYLTAAVFLEPRHGFEAAEKVLLTKDEVLPHSAVGCDLASAQGELPWLSRLLTDSPCFGA</sequence>
<proteinExistence type="predicted"/>
<dbReference type="Gene3D" id="2.60.40.10">
    <property type="entry name" value="Immunoglobulins"/>
    <property type="match status" value="1"/>
</dbReference>
<feature type="compositionally biased region" description="Low complexity" evidence="1">
    <location>
        <begin position="215"/>
        <end position="235"/>
    </location>
</feature>
<feature type="compositionally biased region" description="Low complexity" evidence="1">
    <location>
        <begin position="15"/>
        <end position="31"/>
    </location>
</feature>
<evidence type="ECO:0000256" key="1">
    <source>
        <dbReference type="SAM" id="MobiDB-lite"/>
    </source>
</evidence>
<dbReference type="PROSITE" id="PS50853">
    <property type="entry name" value="FN3"/>
    <property type="match status" value="1"/>
</dbReference>
<protein>
    <submittedName>
        <fullName evidence="4 5">Fibronectin type-III domain-containing protein</fullName>
    </submittedName>
</protein>
<dbReference type="AlphaFoldDB" id="A0A1I8I5V9"/>
<evidence type="ECO:0000313" key="4">
    <source>
        <dbReference type="WBParaSite" id="maker-uti_cns_0002352-snap-gene-0.2-mRNA-1"/>
    </source>
</evidence>
<reference evidence="4 5" key="1">
    <citation type="submission" date="2016-11" db="UniProtKB">
        <authorList>
            <consortium name="WormBaseParasite"/>
        </authorList>
    </citation>
    <scope>IDENTIFICATION</scope>
</reference>
<evidence type="ECO:0000259" key="2">
    <source>
        <dbReference type="PROSITE" id="PS50853"/>
    </source>
</evidence>
<keyword evidence="3" id="KW-1185">Reference proteome</keyword>
<evidence type="ECO:0000313" key="3">
    <source>
        <dbReference type="Proteomes" id="UP000095280"/>
    </source>
</evidence>
<feature type="compositionally biased region" description="Polar residues" evidence="1">
    <location>
        <begin position="46"/>
        <end position="66"/>
    </location>
</feature>
<feature type="region of interest" description="Disordered" evidence="1">
    <location>
        <begin position="106"/>
        <end position="133"/>
    </location>
</feature>
<dbReference type="WBParaSite" id="maker-uti_cns_0010051-snap-gene-0.2-mRNA-1">
    <property type="protein sequence ID" value="maker-uti_cns_0010051-snap-gene-0.2-mRNA-1"/>
    <property type="gene ID" value="maker-uti_cns_0010051-snap-gene-0.2"/>
</dbReference>
<dbReference type="WBParaSite" id="maker-uti_cns_0002352-snap-gene-0.2-mRNA-1">
    <property type="protein sequence ID" value="maker-uti_cns_0002352-snap-gene-0.2-mRNA-1"/>
    <property type="gene ID" value="maker-uti_cns_0002352-snap-gene-0.2"/>
</dbReference>
<feature type="region of interest" description="Disordered" evidence="1">
    <location>
        <begin position="1"/>
        <end position="75"/>
    </location>
</feature>